<name>A0A913X3G7_EXADI</name>
<accession>A0A913X3G7</accession>
<keyword evidence="1" id="KW-0732">Signal</keyword>
<dbReference type="InterPro" id="IPR016187">
    <property type="entry name" value="CTDL_fold"/>
</dbReference>
<dbReference type="InterPro" id="IPR001304">
    <property type="entry name" value="C-type_lectin-like"/>
</dbReference>
<dbReference type="Proteomes" id="UP000887567">
    <property type="component" value="Unplaced"/>
</dbReference>
<dbReference type="RefSeq" id="XP_020898267.1">
    <property type="nucleotide sequence ID" value="XM_021042608.1"/>
</dbReference>
<evidence type="ECO:0000313" key="3">
    <source>
        <dbReference type="EnsemblMetazoa" id="XP_020898267.1"/>
    </source>
</evidence>
<evidence type="ECO:0000259" key="2">
    <source>
        <dbReference type="PROSITE" id="PS50041"/>
    </source>
</evidence>
<feature type="domain" description="C-type lectin" evidence="2">
    <location>
        <begin position="131"/>
        <end position="193"/>
    </location>
</feature>
<keyword evidence="4" id="KW-1185">Reference proteome</keyword>
<dbReference type="KEGG" id="epa:110237034"/>
<dbReference type="Pfam" id="PF00024">
    <property type="entry name" value="PAN_1"/>
    <property type="match status" value="1"/>
</dbReference>
<dbReference type="GeneID" id="110237034"/>
<dbReference type="Gene3D" id="3.10.100.10">
    <property type="entry name" value="Mannose-Binding Protein A, subunit A"/>
    <property type="match status" value="1"/>
</dbReference>
<feature type="signal peptide" evidence="1">
    <location>
        <begin position="1"/>
        <end position="20"/>
    </location>
</feature>
<dbReference type="EnsemblMetazoa" id="XM_021042608.1">
    <property type="protein sequence ID" value="XP_020898267.1"/>
    <property type="gene ID" value="LOC110237034"/>
</dbReference>
<organism evidence="3 4">
    <name type="scientific">Exaiptasia diaphana</name>
    <name type="common">Tropical sea anemone</name>
    <name type="synonym">Aiptasia pulchella</name>
    <dbReference type="NCBI Taxonomy" id="2652724"/>
    <lineage>
        <taxon>Eukaryota</taxon>
        <taxon>Metazoa</taxon>
        <taxon>Cnidaria</taxon>
        <taxon>Anthozoa</taxon>
        <taxon>Hexacorallia</taxon>
        <taxon>Actiniaria</taxon>
        <taxon>Aiptasiidae</taxon>
        <taxon>Exaiptasia</taxon>
    </lineage>
</organism>
<dbReference type="OrthoDB" id="5988383at2759"/>
<dbReference type="InterPro" id="IPR003609">
    <property type="entry name" value="Pan_app"/>
</dbReference>
<reference evidence="3" key="1">
    <citation type="submission" date="2022-11" db="UniProtKB">
        <authorList>
            <consortium name="EnsemblMetazoa"/>
        </authorList>
    </citation>
    <scope>IDENTIFICATION</scope>
</reference>
<dbReference type="Pfam" id="PF00059">
    <property type="entry name" value="Lectin_C"/>
    <property type="match status" value="1"/>
</dbReference>
<protein>
    <recommendedName>
        <fullName evidence="2">C-type lectin domain-containing protein</fullName>
    </recommendedName>
</protein>
<dbReference type="PROSITE" id="PS50041">
    <property type="entry name" value="C_TYPE_LECTIN_2"/>
    <property type="match status" value="1"/>
</dbReference>
<feature type="chain" id="PRO_5037041638" description="C-type lectin domain-containing protein" evidence="1">
    <location>
        <begin position="21"/>
        <end position="195"/>
    </location>
</feature>
<dbReference type="InterPro" id="IPR016186">
    <property type="entry name" value="C-type_lectin-like/link_sf"/>
</dbReference>
<evidence type="ECO:0000313" key="4">
    <source>
        <dbReference type="Proteomes" id="UP000887567"/>
    </source>
</evidence>
<sequence>MILPIIFTALPIVTLTLVNCDLINLDDIWTSTSTFHRDHDYALIGHVIKTLPLFITDCLVACQETLRCFSVNYINFHNGTYNCELNWSNKKQSKDSFVRREGYEYAEPETFLHCEGELCAKKEDGRYFGAWIGLNDIDKEGTLQWSDNKPLTYTSAVQTQDPGSDCAYLRKDKGSITTWSFESCSEEHSFICGKL</sequence>
<dbReference type="AlphaFoldDB" id="A0A913X3G7"/>
<dbReference type="SUPFAM" id="SSF56436">
    <property type="entry name" value="C-type lectin-like"/>
    <property type="match status" value="1"/>
</dbReference>
<proteinExistence type="predicted"/>
<dbReference type="CDD" id="cd00037">
    <property type="entry name" value="CLECT"/>
    <property type="match status" value="1"/>
</dbReference>
<evidence type="ECO:0000256" key="1">
    <source>
        <dbReference type="SAM" id="SignalP"/>
    </source>
</evidence>